<protein>
    <submittedName>
        <fullName evidence="1">Secreted protein Hcp</fullName>
    </submittedName>
</protein>
<proteinExistence type="predicted"/>
<dbReference type="NCBIfam" id="TIGR03344">
    <property type="entry name" value="VI_effect_Hcp1"/>
    <property type="match status" value="1"/>
</dbReference>
<name>A0A0C2EBD4_9PSED</name>
<accession>A0A0C2EBD4</accession>
<comment type="caution">
    <text evidence="1">The sequence shown here is derived from an EMBL/GenBank/DDBJ whole genome shotgun (WGS) entry which is preliminary data.</text>
</comment>
<dbReference type="InterPro" id="IPR008514">
    <property type="entry name" value="T6SS_Hcp"/>
</dbReference>
<keyword evidence="2" id="KW-1185">Reference proteome</keyword>
<dbReference type="OrthoDB" id="5674026at2"/>
<dbReference type="RefSeq" id="WP_040068333.1">
    <property type="nucleotide sequence ID" value="NZ_JXDG01000040.1"/>
</dbReference>
<dbReference type="InterPro" id="IPR036624">
    <property type="entry name" value="Hcp1-lik_sf"/>
</dbReference>
<dbReference type="InterPro" id="IPR052947">
    <property type="entry name" value="T6SS_Hcp1_domain"/>
</dbReference>
<gene>
    <name evidence="1" type="ORF">UCMB321_3109</name>
</gene>
<dbReference type="PANTHER" id="PTHR34319:SF6">
    <property type="entry name" value="MAJOR EXPORTED PROTEIN"/>
    <property type="match status" value="1"/>
</dbReference>
<evidence type="ECO:0000313" key="1">
    <source>
        <dbReference type="EMBL" id="KIH83159.1"/>
    </source>
</evidence>
<dbReference type="SUPFAM" id="SSF141452">
    <property type="entry name" value="Hcp1-like"/>
    <property type="match status" value="1"/>
</dbReference>
<dbReference type="PANTHER" id="PTHR34319">
    <property type="entry name" value="MAJOR EXPORTED PROTEIN"/>
    <property type="match status" value="1"/>
</dbReference>
<dbReference type="Pfam" id="PF05638">
    <property type="entry name" value="T6SS_HCP"/>
    <property type="match status" value="1"/>
</dbReference>
<reference evidence="1 2" key="1">
    <citation type="submission" date="2015-01" db="EMBL/GenBank/DDBJ databases">
        <title>Complete genome of Pseudomonas batumici UCM B-321 producer of the batumin antibiotic with strong antistaphilococcal and potential anticancer activity.</title>
        <authorList>
            <person name="Klochko V.V."/>
            <person name="Zelena L.B."/>
            <person name="Elena K.A."/>
            <person name="Reva O.N."/>
        </authorList>
    </citation>
    <scope>NUCLEOTIDE SEQUENCE [LARGE SCALE GENOMIC DNA]</scope>
    <source>
        <strain evidence="1 2">UCM B-321</strain>
    </source>
</reference>
<evidence type="ECO:0000313" key="2">
    <source>
        <dbReference type="Proteomes" id="UP000031535"/>
    </source>
</evidence>
<dbReference type="AlphaFoldDB" id="A0A0C2EBD4"/>
<dbReference type="Proteomes" id="UP000031535">
    <property type="component" value="Unassembled WGS sequence"/>
</dbReference>
<dbReference type="Gene3D" id="2.30.110.20">
    <property type="entry name" value="Hcp1-like"/>
    <property type="match status" value="1"/>
</dbReference>
<dbReference type="EMBL" id="JXDG01000040">
    <property type="protein sequence ID" value="KIH83159.1"/>
    <property type="molecule type" value="Genomic_DNA"/>
</dbReference>
<organism evidence="1 2">
    <name type="scientific">Pseudomonas batumici</name>
    <dbReference type="NCBI Taxonomy" id="226910"/>
    <lineage>
        <taxon>Bacteria</taxon>
        <taxon>Pseudomonadati</taxon>
        <taxon>Pseudomonadota</taxon>
        <taxon>Gammaproteobacteria</taxon>
        <taxon>Pseudomonadales</taxon>
        <taxon>Pseudomonadaceae</taxon>
        <taxon>Pseudomonas</taxon>
    </lineage>
</organism>
<dbReference type="STRING" id="226910.UCMB321_3109"/>
<sequence length="171" mass="19212">MPTPAYLTLQGLKQGLITAGTFTQDSVGNIYQEGHEDQILVQGFAHDITIPRDPQSGQPTGQRVHHPLMISKVFDKSSPLIFSALTSGETLTKCRLEWYRTSSSGTQEHYFTIELEDAIVVDVKSRMPNCQDPNQAHFTHLEDVYFSYRKITWTHEVAGTSASNDWRSPVS</sequence>
<dbReference type="PATRIC" id="fig|226910.6.peg.3097"/>